<dbReference type="Pfam" id="PF22052">
    <property type="entry name" value="DUF6937"/>
    <property type="match status" value="1"/>
</dbReference>
<dbReference type="GeneID" id="79827190"/>
<dbReference type="RefSeq" id="WP_004786718.1">
    <property type="nucleotide sequence ID" value="NZ_SORO01000001.1"/>
</dbReference>
<dbReference type="EMBL" id="SORO01000001">
    <property type="protein sequence ID" value="TDY72871.1"/>
    <property type="molecule type" value="Genomic_DNA"/>
</dbReference>
<evidence type="ECO:0000259" key="2">
    <source>
        <dbReference type="Pfam" id="PF22053"/>
    </source>
</evidence>
<feature type="domain" description="DUF6937" evidence="1">
    <location>
        <begin position="65"/>
        <end position="226"/>
    </location>
</feature>
<feature type="domain" description="DUF6938" evidence="2">
    <location>
        <begin position="231"/>
        <end position="469"/>
    </location>
</feature>
<comment type="caution">
    <text evidence="3">The sequence shown here is derived from an EMBL/GenBank/DDBJ whole genome shotgun (WGS) entry which is preliminary data.</text>
</comment>
<organism evidence="3 4">
    <name type="scientific">Leptospira meyeri</name>
    <dbReference type="NCBI Taxonomy" id="29508"/>
    <lineage>
        <taxon>Bacteria</taxon>
        <taxon>Pseudomonadati</taxon>
        <taxon>Spirochaetota</taxon>
        <taxon>Spirochaetia</taxon>
        <taxon>Leptospirales</taxon>
        <taxon>Leptospiraceae</taxon>
        <taxon>Leptospira</taxon>
    </lineage>
</organism>
<accession>A0A4V3HIR4</accession>
<gene>
    <name evidence="3" type="ORF">CLV96_1887</name>
</gene>
<protein>
    <submittedName>
        <fullName evidence="3">Uncharacterized protein</fullName>
    </submittedName>
</protein>
<evidence type="ECO:0000313" key="3">
    <source>
        <dbReference type="EMBL" id="TDY72871.1"/>
    </source>
</evidence>
<dbReference type="STRING" id="1193051.LEP1GSC017_2116"/>
<evidence type="ECO:0000259" key="1">
    <source>
        <dbReference type="Pfam" id="PF22052"/>
    </source>
</evidence>
<evidence type="ECO:0000313" key="4">
    <source>
        <dbReference type="Proteomes" id="UP000294684"/>
    </source>
</evidence>
<dbReference type="InterPro" id="IPR054217">
    <property type="entry name" value="DUF6937"/>
</dbReference>
<dbReference type="Proteomes" id="UP000294684">
    <property type="component" value="Unassembled WGS sequence"/>
</dbReference>
<sequence length="471" mass="52241">MGKLPGMNREPMFGLETGFLSKQTAGLIRGILQKRYSIGNSTVPLFSSPSQLYPGLDLISDKGNQPLQKRLVVGSIRMGYGHHRMALAVYSHSLKKQIPTYLHDLLAIQSPEATAIADIDSGYSYFSRLSAEIGGPVEWLWGGLMSQGNLTSLELSCQLAELYKGLMNGISTESPIITTYPLNGQIAAASGFQKTIHLVCDNFPQYYLLVPRALNLVQSPSAYSKFIQMGVPKENIAVAGHWVSEDIVTNAVTDSENRVRRIDAKKCRRFLIPIGGAGAQKGYVLDLIRLSKKHLQNKKAVFWINTGDHTKVLKAFEEFLIVQKISYLSINSWEDLIQFIGRHPLRSEDQENNPPVVLFHFPSHTEAFSATDRLIRVSDVLVTKPSELAFYPVPKLFIRRVGDHEAASVVRSLELGEGTVECREASHAKELIHIFTESDDLLLRMNESVIRNTLEGIYNGGKAAVEMATAS</sequence>
<dbReference type="Pfam" id="PF22053">
    <property type="entry name" value="DUF6938"/>
    <property type="match status" value="1"/>
</dbReference>
<name>A0A4V3HIR4_LEPME</name>
<dbReference type="OrthoDB" id="1550579at2"/>
<keyword evidence="4" id="KW-1185">Reference proteome</keyword>
<proteinExistence type="predicted"/>
<dbReference type="AlphaFoldDB" id="A0A4V3HIR4"/>
<reference evidence="3 4" key="1">
    <citation type="submission" date="2019-03" db="EMBL/GenBank/DDBJ databases">
        <title>Genomic Encyclopedia of Archaeal and Bacterial Type Strains, Phase II (KMG-II): from individual species to whole genera.</title>
        <authorList>
            <person name="Goeker M."/>
        </authorList>
    </citation>
    <scope>NUCLEOTIDE SEQUENCE [LARGE SCALE GENOMIC DNA]</scope>
    <source>
        <strain evidence="3 4">DSM 21537</strain>
    </source>
</reference>
<dbReference type="InterPro" id="IPR054218">
    <property type="entry name" value="DUF6938"/>
</dbReference>